<evidence type="ECO:0000256" key="2">
    <source>
        <dbReference type="ARBA" id="ARBA00011255"/>
    </source>
</evidence>
<reference evidence="9" key="3">
    <citation type="submission" date="2018-07" db="EMBL/GenBank/DDBJ databases">
        <authorList>
            <person name="Quirk P.G."/>
            <person name="Krulwich T.A."/>
        </authorList>
    </citation>
    <scope>NUCLEOTIDE SEQUENCE</scope>
    <source>
        <strain evidence="9">CCRI-19302</strain>
    </source>
</reference>
<reference evidence="9 10" key="1">
    <citation type="journal article" date="2017" name="Genome Announc.">
        <title>Draft Genome Sequence of a Sporulating and Motile Strain of Lachnotalea glycerini Isolated from Water in Quebec City, Canada.</title>
        <authorList>
            <person name="Maheux A.F."/>
            <person name="Boudreau D.K."/>
            <person name="Berube E."/>
            <person name="Boissinot M."/>
            <person name="Raymond F."/>
            <person name="Brodeur S."/>
            <person name="Corbeil J."/>
            <person name="Isabel S."/>
            <person name="Omar R.F."/>
            <person name="Bergeron M.G."/>
        </authorList>
    </citation>
    <scope>NUCLEOTIDE SEQUENCE [LARGE SCALE GENOMIC DNA]</scope>
    <source>
        <strain evidence="9 10">CCRI-19302</strain>
    </source>
</reference>
<dbReference type="GO" id="GO:0071973">
    <property type="term" value="P:bacterial-type flagellum-dependent cell motility"/>
    <property type="evidence" value="ECO:0007669"/>
    <property type="project" value="TreeGrafter"/>
</dbReference>
<evidence type="ECO:0000256" key="4">
    <source>
        <dbReference type="ARBA" id="ARBA00023143"/>
    </source>
</evidence>
<dbReference type="InterPro" id="IPR003481">
    <property type="entry name" value="FliD_N"/>
</dbReference>
<evidence type="ECO:0000313" key="9">
    <source>
        <dbReference type="EMBL" id="RDY30616.1"/>
    </source>
</evidence>
<dbReference type="Pfam" id="PF02465">
    <property type="entry name" value="FliD_N"/>
    <property type="match status" value="1"/>
</dbReference>
<organism evidence="8 11">
    <name type="scientific">Lachnotalea glycerini</name>
    <dbReference type="NCBI Taxonomy" id="1763509"/>
    <lineage>
        <taxon>Bacteria</taxon>
        <taxon>Bacillati</taxon>
        <taxon>Bacillota</taxon>
        <taxon>Clostridia</taxon>
        <taxon>Lachnospirales</taxon>
        <taxon>Lachnospiraceae</taxon>
        <taxon>Lachnotalea</taxon>
    </lineage>
</organism>
<comment type="caution">
    <text evidence="8">The sequence shown here is derived from an EMBL/GenBank/DDBJ whole genome shotgun (WGS) entry which is preliminary data.</text>
</comment>
<dbReference type="GO" id="GO:0009421">
    <property type="term" value="C:bacterial-type flagellum filament cap"/>
    <property type="evidence" value="ECO:0007669"/>
    <property type="project" value="InterPro"/>
</dbReference>
<dbReference type="GO" id="GO:0009424">
    <property type="term" value="C:bacterial-type flagellum hook"/>
    <property type="evidence" value="ECO:0007669"/>
    <property type="project" value="UniProtKB-UniRule"/>
</dbReference>
<protein>
    <recommendedName>
        <fullName evidence="5">Flagellar hook-associated protein 2</fullName>
        <shortName evidence="5">HAP2</shortName>
    </recommendedName>
    <alternativeName>
        <fullName evidence="5">Flagellar cap protein</fullName>
    </alternativeName>
</protein>
<dbReference type="OrthoDB" id="9776025at2"/>
<dbReference type="InterPro" id="IPR010809">
    <property type="entry name" value="FliD_C"/>
</dbReference>
<keyword evidence="8" id="KW-0282">Flagellum</keyword>
<dbReference type="AlphaFoldDB" id="A0A255IH85"/>
<feature type="domain" description="Flagellar hook-associated protein 2 N-terminal" evidence="6">
    <location>
        <begin position="10"/>
        <end position="105"/>
    </location>
</feature>
<evidence type="ECO:0000313" key="11">
    <source>
        <dbReference type="Proteomes" id="UP000247523"/>
    </source>
</evidence>
<dbReference type="Pfam" id="PF07195">
    <property type="entry name" value="FliD_C"/>
    <property type="match status" value="1"/>
</dbReference>
<dbReference type="PANTHER" id="PTHR30288">
    <property type="entry name" value="FLAGELLAR CAP/ASSEMBLY PROTEIN FLID"/>
    <property type="match status" value="1"/>
</dbReference>
<sequence>MTIRMTGMYSNMDTDSIISQLMKAQRTKIETIEKKKTKLEWKVDAWSTLNSKIYSLYTGTLNEMRFTDKYNKKSTTISDSTVATITADSSAVDGTQELAVKKLAKPGYLTGSVLSTSDSTTLSSSSTMSQLTGYSATGDTSFQVSVGSGAATSITINSSTTISDVITQLKSAGVNASFDSTNSRIFVSSKSSGAASDFTITASDSDGTNALTALGLNTEIEGGATKIDGQDSEILLNGATFTSTSNAFSINGLNIVAKELTGTSTDSSGNTIYDTVSISTSMDYQGIYDTVKSFLSEYNTLINEMDSLYNADSAKGYDPLTDDEKDSMTDTQIEKWETKIKDALLRRDSTLGSVSNAMKNAMTETYEIDGKTYSLASFGISTGEYFTTEENERSAYHLDGNTDDTTVSTEKDKLMTAIVSDPDTVISFFTSLSKGLYDKIDKNMKSVEGIKSVYHVYEDKTMASQIDDYEDKIDELEDKFTTMENKYYDQFSAMETALAKLQSSSSSLLSMLGS</sequence>
<keyword evidence="4 5" id="KW-0975">Bacterial flagellum</keyword>
<keyword evidence="10" id="KW-1185">Reference proteome</keyword>
<proteinExistence type="inferred from homology"/>
<keyword evidence="5" id="KW-0964">Secreted</keyword>
<feature type="coiled-coil region" evidence="5">
    <location>
        <begin position="459"/>
        <end position="486"/>
    </location>
</feature>
<comment type="subcellular location">
    <subcellularLocation>
        <location evidence="5">Secreted</location>
    </subcellularLocation>
    <subcellularLocation>
        <location evidence="5">Bacterial flagellum</location>
    </subcellularLocation>
</comment>
<dbReference type="PANTHER" id="PTHR30288:SF0">
    <property type="entry name" value="FLAGELLAR HOOK-ASSOCIATED PROTEIN 2"/>
    <property type="match status" value="1"/>
</dbReference>
<keyword evidence="3 5" id="KW-0175">Coiled coil</keyword>
<dbReference type="RefSeq" id="WP_094377588.1">
    <property type="nucleotide sequence ID" value="NZ_NOKA02000032.1"/>
</dbReference>
<keyword evidence="8" id="KW-0966">Cell projection</keyword>
<evidence type="ECO:0000259" key="6">
    <source>
        <dbReference type="Pfam" id="PF02465"/>
    </source>
</evidence>
<dbReference type="Proteomes" id="UP000216411">
    <property type="component" value="Unassembled WGS sequence"/>
</dbReference>
<name>A0A255IH85_9FIRM</name>
<gene>
    <name evidence="8" type="ORF">C8E03_105127</name>
    <name evidence="9" type="ORF">CG710_013715</name>
</gene>
<evidence type="ECO:0000256" key="5">
    <source>
        <dbReference type="RuleBase" id="RU362066"/>
    </source>
</evidence>
<dbReference type="Proteomes" id="UP000247523">
    <property type="component" value="Unassembled WGS sequence"/>
</dbReference>
<dbReference type="InterPro" id="IPR040026">
    <property type="entry name" value="FliD"/>
</dbReference>
<comment type="similarity">
    <text evidence="1 5">Belongs to the FliD family.</text>
</comment>
<evidence type="ECO:0000313" key="8">
    <source>
        <dbReference type="EMBL" id="PXV90219.1"/>
    </source>
</evidence>
<dbReference type="EMBL" id="NOKA02000032">
    <property type="protein sequence ID" value="RDY30616.1"/>
    <property type="molecule type" value="Genomic_DNA"/>
</dbReference>
<keyword evidence="8" id="KW-0969">Cilium</keyword>
<feature type="domain" description="Flagellar hook-associated protein 2 C-terminal" evidence="7">
    <location>
        <begin position="229"/>
        <end position="503"/>
    </location>
</feature>
<comment type="subunit">
    <text evidence="2 5">Homopentamer.</text>
</comment>
<dbReference type="GO" id="GO:0005576">
    <property type="term" value="C:extracellular region"/>
    <property type="evidence" value="ECO:0007669"/>
    <property type="project" value="UniProtKB-SubCell"/>
</dbReference>
<evidence type="ECO:0000256" key="1">
    <source>
        <dbReference type="ARBA" id="ARBA00009764"/>
    </source>
</evidence>
<reference evidence="8 11" key="2">
    <citation type="submission" date="2018-05" db="EMBL/GenBank/DDBJ databases">
        <title>Genomic Encyclopedia of Type Strains, Phase IV (KMG-IV): sequencing the most valuable type-strain genomes for metagenomic binning, comparative biology and taxonomic classification.</title>
        <authorList>
            <person name="Goeker M."/>
        </authorList>
    </citation>
    <scope>NUCLEOTIDE SEQUENCE [LARGE SCALE GENOMIC DNA]</scope>
    <source>
        <strain evidence="8 11">DSM 28816</strain>
    </source>
</reference>
<evidence type="ECO:0000313" key="10">
    <source>
        <dbReference type="Proteomes" id="UP000216411"/>
    </source>
</evidence>
<accession>A0A255IH85</accession>
<evidence type="ECO:0000256" key="3">
    <source>
        <dbReference type="ARBA" id="ARBA00023054"/>
    </source>
</evidence>
<dbReference type="EMBL" id="QICS01000005">
    <property type="protein sequence ID" value="PXV90219.1"/>
    <property type="molecule type" value="Genomic_DNA"/>
</dbReference>
<evidence type="ECO:0000259" key="7">
    <source>
        <dbReference type="Pfam" id="PF07195"/>
    </source>
</evidence>
<dbReference type="GO" id="GO:0007155">
    <property type="term" value="P:cell adhesion"/>
    <property type="evidence" value="ECO:0007669"/>
    <property type="project" value="InterPro"/>
</dbReference>
<comment type="function">
    <text evidence="5">Required for morphogenesis and for the elongation of the flagellar filament by facilitating polymerization of the flagellin monomers at the tip of growing filament. Forms a capping structure, which prevents flagellin subunits (transported through the central channel of the flagellum) from leaking out without polymerization at the distal end.</text>
</comment>